<proteinExistence type="predicted"/>
<keyword evidence="5" id="KW-1185">Reference proteome</keyword>
<dbReference type="EMBL" id="BAABJE010000001">
    <property type="protein sequence ID" value="GAA4781401.1"/>
    <property type="molecule type" value="Genomic_DNA"/>
</dbReference>
<dbReference type="InterPro" id="IPR016166">
    <property type="entry name" value="FAD-bd_PCMH"/>
</dbReference>
<evidence type="ECO:0000259" key="3">
    <source>
        <dbReference type="PROSITE" id="PS51387"/>
    </source>
</evidence>
<keyword evidence="2" id="KW-0274">FAD</keyword>
<sequence>MTCDRDRRRLSGALFATPMVAGLAGCDRDPEHTVEDVSRLDRIEVDGILRPTSTEAVSAALARDRSPISIGGGRYSMGGQTASPGSLHLDMRGMNRLLHLDIERRRVRVQAGMRWRDLQRLIDPHDLSVAIMQSFSNFTIGGSASVNCHGRYVGKGPMANSILGLRMVAADGRVHALDRATEPALFHAAIGGYGGLGVITELELQLDRNQRIAREAEFVALEDYPAWFRERVQAHTADGEAVLHNADLAPPHFDRPLAITWRATDAPLTRDERLIPEDLDYSRDQNLIWAASELPFGDAVRDRKLTRRQLEERPVVWRNREASLDADALEPRTRSLSTYLLQEYFIPIERFAAFAAELRRILIAHDVNALNVSIRHSPAEPGTLLGWAKREVFSFVLYYKQRAARWADNASAVWTRQLIDAALANGGRYYLPYRLHATPAQFLRAYPEADAFATLKATIDPQRRFRNRLWDTYLPR</sequence>
<dbReference type="Pfam" id="PF01565">
    <property type="entry name" value="FAD_binding_4"/>
    <property type="match status" value="1"/>
</dbReference>
<feature type="domain" description="FAD-binding PCMH-type" evidence="3">
    <location>
        <begin position="38"/>
        <end position="209"/>
    </location>
</feature>
<reference evidence="5" key="1">
    <citation type="journal article" date="2019" name="Int. J. Syst. Evol. Microbiol.">
        <title>The Global Catalogue of Microorganisms (GCM) 10K type strain sequencing project: providing services to taxonomists for standard genome sequencing and annotation.</title>
        <authorList>
            <consortium name="The Broad Institute Genomics Platform"/>
            <consortium name="The Broad Institute Genome Sequencing Center for Infectious Disease"/>
            <person name="Wu L."/>
            <person name="Ma J."/>
        </authorList>
    </citation>
    <scope>NUCLEOTIDE SEQUENCE [LARGE SCALE GENOMIC DNA]</scope>
    <source>
        <strain evidence="5">JCM 18204</strain>
    </source>
</reference>
<comment type="caution">
    <text evidence="4">The sequence shown here is derived from an EMBL/GenBank/DDBJ whole genome shotgun (WGS) entry which is preliminary data.</text>
</comment>
<dbReference type="InterPro" id="IPR016169">
    <property type="entry name" value="FAD-bd_PCMH_sub2"/>
</dbReference>
<dbReference type="RefSeq" id="WP_345301422.1">
    <property type="nucleotide sequence ID" value="NZ_BAABJE010000001.1"/>
</dbReference>
<dbReference type="PROSITE" id="PS51257">
    <property type="entry name" value="PROKAR_LIPOPROTEIN"/>
    <property type="match status" value="1"/>
</dbReference>
<dbReference type="InterPro" id="IPR006094">
    <property type="entry name" value="Oxid_FAD_bind_N"/>
</dbReference>
<dbReference type="InterPro" id="IPR036318">
    <property type="entry name" value="FAD-bd_PCMH-like_sf"/>
</dbReference>
<dbReference type="InterPro" id="IPR016164">
    <property type="entry name" value="FAD-linked_Oxase-like_C"/>
</dbReference>
<dbReference type="SUPFAM" id="SSF55103">
    <property type="entry name" value="FAD-linked oxidases, C-terminal domain"/>
    <property type="match status" value="1"/>
</dbReference>
<evidence type="ECO:0000313" key="4">
    <source>
        <dbReference type="EMBL" id="GAA4781401.1"/>
    </source>
</evidence>
<gene>
    <name evidence="4" type="ORF">GCM10023307_02150</name>
</gene>
<evidence type="ECO:0000313" key="5">
    <source>
        <dbReference type="Proteomes" id="UP001499959"/>
    </source>
</evidence>
<dbReference type="Gene3D" id="1.10.45.10">
    <property type="entry name" value="Vanillyl-alcohol Oxidase, Chain A, domain 4"/>
    <property type="match status" value="1"/>
</dbReference>
<organism evidence="4 5">
    <name type="scientific">Lysobacter hankyongensis</name>
    <dbReference type="NCBI Taxonomy" id="1176535"/>
    <lineage>
        <taxon>Bacteria</taxon>
        <taxon>Pseudomonadati</taxon>
        <taxon>Pseudomonadota</taxon>
        <taxon>Gammaproteobacteria</taxon>
        <taxon>Lysobacterales</taxon>
        <taxon>Lysobacteraceae</taxon>
        <taxon>Lysobacter</taxon>
    </lineage>
</organism>
<name>A0ABP9AH38_9GAMM</name>
<dbReference type="PROSITE" id="PS51387">
    <property type="entry name" value="FAD_PCMH"/>
    <property type="match status" value="1"/>
</dbReference>
<keyword evidence="1" id="KW-0285">Flavoprotein</keyword>
<dbReference type="InterPro" id="IPR016171">
    <property type="entry name" value="Vanillyl_alc_oxidase_C-sub2"/>
</dbReference>
<dbReference type="Proteomes" id="UP001499959">
    <property type="component" value="Unassembled WGS sequence"/>
</dbReference>
<dbReference type="PANTHER" id="PTHR43762:SF1">
    <property type="entry name" value="D-ARABINONO-1,4-LACTONE OXIDASE"/>
    <property type="match status" value="1"/>
</dbReference>
<dbReference type="PANTHER" id="PTHR43762">
    <property type="entry name" value="L-GULONOLACTONE OXIDASE"/>
    <property type="match status" value="1"/>
</dbReference>
<evidence type="ECO:0000256" key="2">
    <source>
        <dbReference type="ARBA" id="ARBA00022827"/>
    </source>
</evidence>
<dbReference type="SUPFAM" id="SSF56176">
    <property type="entry name" value="FAD-binding/transporter-associated domain-like"/>
    <property type="match status" value="1"/>
</dbReference>
<dbReference type="Gene3D" id="3.30.465.10">
    <property type="match status" value="1"/>
</dbReference>
<dbReference type="InterPro" id="IPR010031">
    <property type="entry name" value="FAD_lactone_oxidase-like"/>
</dbReference>
<evidence type="ECO:0000256" key="1">
    <source>
        <dbReference type="ARBA" id="ARBA00022630"/>
    </source>
</evidence>
<accession>A0ABP9AH38</accession>
<protein>
    <submittedName>
        <fullName evidence="4">FAD-binding oxidoreductase</fullName>
    </submittedName>
</protein>